<evidence type="ECO:0000313" key="1">
    <source>
        <dbReference type="EMBL" id="QGT53306.1"/>
    </source>
</evidence>
<organism evidence="1 2">
    <name type="scientific">Lactococcus phage CHPC964</name>
    <dbReference type="NCBI Taxonomy" id="2675256"/>
    <lineage>
        <taxon>Viruses</taxon>
        <taxon>Duplodnaviria</taxon>
        <taxon>Heunggongvirae</taxon>
        <taxon>Uroviricota</taxon>
        <taxon>Caudoviricetes</taxon>
        <taxon>Skunavirus</taxon>
        <taxon>Skunavirus CHPC964</taxon>
    </lineage>
</organism>
<sequence length="185" mass="21128">MEFDSYIDWYNNLLTMPLNDVILGVKDTIEDKTVYLSLSDSKVLKMDNTSFVMGYYYQVVLSVKEAMNLLNTSTIAKEMQTKVTERMGDWFEAEFKAKANSASRRTRLIRSHGHTYTYARYQNTGQLSSNLKQVKKGDKVVVNAGTRANYSSGYHGMYFLVEKKGMQDVKTTLKKGANYANSMKL</sequence>
<protein>
    <recommendedName>
        <fullName evidence="3">Structural protein 4</fullName>
    </recommendedName>
</protein>
<dbReference type="Pfam" id="PF25685">
    <property type="entry name" value="Skunalike_TailTerm"/>
    <property type="match status" value="1"/>
</dbReference>
<accession>A0A650ETP6</accession>
<dbReference type="InterPro" id="IPR057960">
    <property type="entry name" value="Skunalike_TailTerm"/>
</dbReference>
<dbReference type="EMBL" id="MN689524">
    <property type="protein sequence ID" value="QGT53306.1"/>
    <property type="molecule type" value="Genomic_DNA"/>
</dbReference>
<evidence type="ECO:0008006" key="3">
    <source>
        <dbReference type="Google" id="ProtNLM"/>
    </source>
</evidence>
<name>A0A650ETP6_9CAUD</name>
<reference evidence="1 2" key="1">
    <citation type="submission" date="2019-11" db="EMBL/GenBank/DDBJ databases">
        <title>Genome Sequences of 31 Lactococcus lactis Bacteriophages Isolated from Foods.</title>
        <authorList>
            <person name="Marcelli B."/>
            <person name="de Jong A."/>
            <person name="Kuipers O.P."/>
        </authorList>
    </citation>
    <scope>NUCLEOTIDE SEQUENCE [LARGE SCALE GENOMIC DNA]</scope>
</reference>
<gene>
    <name evidence="1" type="ORF">CHPC964_000968</name>
</gene>
<keyword evidence="2" id="KW-1185">Reference proteome</keyword>
<evidence type="ECO:0000313" key="2">
    <source>
        <dbReference type="Proteomes" id="UP000426622"/>
    </source>
</evidence>
<dbReference type="Proteomes" id="UP000426622">
    <property type="component" value="Segment"/>
</dbReference>
<proteinExistence type="predicted"/>